<dbReference type="PANTHER" id="PTHR24198">
    <property type="entry name" value="ANKYRIN REPEAT AND PROTEIN KINASE DOMAIN-CONTAINING PROTEIN"/>
    <property type="match status" value="1"/>
</dbReference>
<dbReference type="Pfam" id="PF12796">
    <property type="entry name" value="Ank_2"/>
    <property type="match status" value="1"/>
</dbReference>
<dbReference type="InterPro" id="IPR002110">
    <property type="entry name" value="Ankyrin_rpt"/>
</dbReference>
<name>A0A2P6VSF0_9CHLO</name>
<dbReference type="STRING" id="554055.A0A2P6VSF0"/>
<dbReference type="AlphaFoldDB" id="A0A2P6VSF0"/>
<proteinExistence type="predicted"/>
<accession>A0A2P6VSF0</accession>
<dbReference type="InterPro" id="IPR036770">
    <property type="entry name" value="Ankyrin_rpt-contain_sf"/>
</dbReference>
<dbReference type="PROSITE" id="PS50088">
    <property type="entry name" value="ANK_REPEAT"/>
    <property type="match status" value="3"/>
</dbReference>
<evidence type="ECO:0000256" key="3">
    <source>
        <dbReference type="PROSITE-ProRule" id="PRU00023"/>
    </source>
</evidence>
<reference evidence="4 5" key="1">
    <citation type="journal article" date="2018" name="Plant J.">
        <title>Genome sequences of Chlorella sorokiniana UTEX 1602 and Micractinium conductrix SAG 241.80: implications to maltose excretion by a green alga.</title>
        <authorList>
            <person name="Arriola M.B."/>
            <person name="Velmurugan N."/>
            <person name="Zhang Y."/>
            <person name="Plunkett M.H."/>
            <person name="Hondzo H."/>
            <person name="Barney B.M."/>
        </authorList>
    </citation>
    <scope>NUCLEOTIDE SEQUENCE [LARGE SCALE GENOMIC DNA]</scope>
    <source>
        <strain evidence="4 5">SAG 241.80</strain>
    </source>
</reference>
<dbReference type="Pfam" id="PF00023">
    <property type="entry name" value="Ank"/>
    <property type="match status" value="1"/>
</dbReference>
<dbReference type="OrthoDB" id="512202at2759"/>
<dbReference type="Gene3D" id="1.25.40.20">
    <property type="entry name" value="Ankyrin repeat-containing domain"/>
    <property type="match status" value="1"/>
</dbReference>
<evidence type="ECO:0000313" key="4">
    <source>
        <dbReference type="EMBL" id="PSC77021.1"/>
    </source>
</evidence>
<feature type="repeat" description="ANK" evidence="3">
    <location>
        <begin position="100"/>
        <end position="132"/>
    </location>
</feature>
<organism evidence="4 5">
    <name type="scientific">Micractinium conductrix</name>
    <dbReference type="NCBI Taxonomy" id="554055"/>
    <lineage>
        <taxon>Eukaryota</taxon>
        <taxon>Viridiplantae</taxon>
        <taxon>Chlorophyta</taxon>
        <taxon>core chlorophytes</taxon>
        <taxon>Trebouxiophyceae</taxon>
        <taxon>Chlorellales</taxon>
        <taxon>Chlorellaceae</taxon>
        <taxon>Chlorella clade</taxon>
        <taxon>Micractinium</taxon>
    </lineage>
</organism>
<dbReference type="PROSITE" id="PS50297">
    <property type="entry name" value="ANK_REP_REGION"/>
    <property type="match status" value="3"/>
</dbReference>
<keyword evidence="1" id="KW-0677">Repeat</keyword>
<keyword evidence="5" id="KW-1185">Reference proteome</keyword>
<dbReference type="SUPFAM" id="SSF48403">
    <property type="entry name" value="Ankyrin repeat"/>
    <property type="match status" value="1"/>
</dbReference>
<dbReference type="Proteomes" id="UP000239649">
    <property type="component" value="Unassembled WGS sequence"/>
</dbReference>
<evidence type="ECO:0000313" key="5">
    <source>
        <dbReference type="Proteomes" id="UP000239649"/>
    </source>
</evidence>
<dbReference type="PANTHER" id="PTHR24198:SF194">
    <property type="entry name" value="INVERSIN-A"/>
    <property type="match status" value="1"/>
</dbReference>
<sequence length="189" mass="18610">MPAVRGVQHGLICDCCAPTAGAESLAEVAFAKSAAAAAQSGDFFRLKSLITRNPAAVHDDGYGGSSGYTPVIYAARQGHVDCVELLLACGAAPDAATAAGGATALQRAAYMGHLRVVQLLLDAGATAALQDGDGQTALHKAAERGHADVAAALVAAAPQLAGVRDKRGRTAADLAQTPAAAAAAGGTPA</sequence>
<dbReference type="EMBL" id="LHPF02000001">
    <property type="protein sequence ID" value="PSC77021.1"/>
    <property type="molecule type" value="Genomic_DNA"/>
</dbReference>
<dbReference type="SMART" id="SM00248">
    <property type="entry name" value="ANK"/>
    <property type="match status" value="3"/>
</dbReference>
<gene>
    <name evidence="4" type="primary">g191</name>
    <name evidence="4" type="ORF">C2E20_0191</name>
</gene>
<protein>
    <submittedName>
        <fullName evidence="4">Ankyrin repeat domain-containing 39</fullName>
    </submittedName>
</protein>
<feature type="repeat" description="ANK" evidence="3">
    <location>
        <begin position="133"/>
        <end position="154"/>
    </location>
</feature>
<evidence type="ECO:0000256" key="2">
    <source>
        <dbReference type="ARBA" id="ARBA00023043"/>
    </source>
</evidence>
<dbReference type="PRINTS" id="PR01415">
    <property type="entry name" value="ANKYRIN"/>
</dbReference>
<evidence type="ECO:0000256" key="1">
    <source>
        <dbReference type="ARBA" id="ARBA00022737"/>
    </source>
</evidence>
<comment type="caution">
    <text evidence="4">The sequence shown here is derived from an EMBL/GenBank/DDBJ whole genome shotgun (WGS) entry which is preliminary data.</text>
</comment>
<keyword evidence="2 3" id="KW-0040">ANK repeat</keyword>
<feature type="repeat" description="ANK" evidence="3">
    <location>
        <begin position="66"/>
        <end position="98"/>
    </location>
</feature>